<sequence>MDEGPNTALKVVEKLDVEDEEARQARIQTYFEKLNTSTKTEDFTRPSGIPRFDFGDRTTFPVNPPTELLSRVQAFLPQIEASNALLTQRMQEDPASVDIEHISEGSQQYIEMNLGLGVFEDRARKMDQDQQSSSEDSEMSTSASDSSASESGSRVRRADEEDDSDYDTDESSEIITCFVPSRPIRPLPRRASNKPRPDIIVLEENP</sequence>
<feature type="compositionally biased region" description="Acidic residues" evidence="1">
    <location>
        <begin position="160"/>
        <end position="172"/>
    </location>
</feature>
<comment type="caution">
    <text evidence="2">The sequence shown here is derived from an EMBL/GenBank/DDBJ whole genome shotgun (WGS) entry which is preliminary data.</text>
</comment>
<dbReference type="InterPro" id="IPR027921">
    <property type="entry name" value="NOPCHAP1"/>
</dbReference>
<dbReference type="InParanoid" id="A0A409W3D8"/>
<dbReference type="STRING" id="231916.A0A409W3D8"/>
<protein>
    <submittedName>
        <fullName evidence="2">Uncharacterized protein</fullName>
    </submittedName>
</protein>
<accession>A0A409W3D8</accession>
<dbReference type="GO" id="GO:0000492">
    <property type="term" value="P:box C/D snoRNP assembly"/>
    <property type="evidence" value="ECO:0007669"/>
    <property type="project" value="InterPro"/>
</dbReference>
<dbReference type="Proteomes" id="UP000284706">
    <property type="component" value="Unassembled WGS sequence"/>
</dbReference>
<evidence type="ECO:0000313" key="2">
    <source>
        <dbReference type="EMBL" id="PPQ72996.1"/>
    </source>
</evidence>
<feature type="region of interest" description="Disordered" evidence="1">
    <location>
        <begin position="125"/>
        <end position="206"/>
    </location>
</feature>
<feature type="compositionally biased region" description="Low complexity" evidence="1">
    <location>
        <begin position="129"/>
        <end position="152"/>
    </location>
</feature>
<dbReference type="PANTHER" id="PTHR28674">
    <property type="entry name" value="SIMILAR TO DNA SEGMENT, CHR 10, WAYNE STATE UNIVERSITY 102,-EXPRESSED"/>
    <property type="match status" value="1"/>
</dbReference>
<dbReference type="OrthoDB" id="1112980at2759"/>
<dbReference type="GO" id="GO:0062064">
    <property type="term" value="F:box C/D methylation guide snoRNP complex binding"/>
    <property type="evidence" value="ECO:0007669"/>
    <property type="project" value="TreeGrafter"/>
</dbReference>
<proteinExistence type="predicted"/>
<evidence type="ECO:0000313" key="3">
    <source>
        <dbReference type="Proteomes" id="UP000284706"/>
    </source>
</evidence>
<dbReference type="PANTHER" id="PTHR28674:SF1">
    <property type="entry name" value="NOP PROTEIN CHAPERONE 1"/>
    <property type="match status" value="1"/>
</dbReference>
<dbReference type="Pfam" id="PF15370">
    <property type="entry name" value="NOPCHAP1"/>
    <property type="match status" value="1"/>
</dbReference>
<dbReference type="AlphaFoldDB" id="A0A409W3D8"/>
<dbReference type="EMBL" id="NHYE01005429">
    <property type="protein sequence ID" value="PPQ72996.1"/>
    <property type="molecule type" value="Genomic_DNA"/>
</dbReference>
<name>A0A409W3D8_9AGAR</name>
<organism evidence="2 3">
    <name type="scientific">Gymnopilus dilepis</name>
    <dbReference type="NCBI Taxonomy" id="231916"/>
    <lineage>
        <taxon>Eukaryota</taxon>
        <taxon>Fungi</taxon>
        <taxon>Dikarya</taxon>
        <taxon>Basidiomycota</taxon>
        <taxon>Agaricomycotina</taxon>
        <taxon>Agaricomycetes</taxon>
        <taxon>Agaricomycetidae</taxon>
        <taxon>Agaricales</taxon>
        <taxon>Agaricineae</taxon>
        <taxon>Hymenogastraceae</taxon>
        <taxon>Gymnopilus</taxon>
    </lineage>
</organism>
<keyword evidence="3" id="KW-1185">Reference proteome</keyword>
<reference evidence="2 3" key="1">
    <citation type="journal article" date="2018" name="Evol. Lett.">
        <title>Horizontal gene cluster transfer increased hallucinogenic mushroom diversity.</title>
        <authorList>
            <person name="Reynolds H.T."/>
            <person name="Vijayakumar V."/>
            <person name="Gluck-Thaler E."/>
            <person name="Korotkin H.B."/>
            <person name="Matheny P.B."/>
            <person name="Slot J.C."/>
        </authorList>
    </citation>
    <scope>NUCLEOTIDE SEQUENCE [LARGE SCALE GENOMIC DNA]</scope>
    <source>
        <strain evidence="2 3">SRW20</strain>
    </source>
</reference>
<gene>
    <name evidence="2" type="ORF">CVT26_014512</name>
</gene>
<feature type="region of interest" description="Disordered" evidence="1">
    <location>
        <begin position="38"/>
        <end position="58"/>
    </location>
</feature>
<evidence type="ECO:0000256" key="1">
    <source>
        <dbReference type="SAM" id="MobiDB-lite"/>
    </source>
</evidence>